<gene>
    <name evidence="1" type="ORF">TAE01_40680</name>
</gene>
<evidence type="ECO:0000313" key="2">
    <source>
        <dbReference type="Proteomes" id="UP000321534"/>
    </source>
</evidence>
<name>A0A512D705_9MICO</name>
<keyword evidence="2" id="KW-1185">Reference proteome</keyword>
<dbReference type="EMBL" id="BJYX01000047">
    <property type="protein sequence ID" value="GEO32258.1"/>
    <property type="molecule type" value="Genomic_DNA"/>
</dbReference>
<accession>A0A512D705</accession>
<dbReference type="AlphaFoldDB" id="A0A512D705"/>
<protein>
    <submittedName>
        <fullName evidence="1">Putative plasmid replication initiator protein</fullName>
    </submittedName>
</protein>
<reference evidence="1 2" key="1">
    <citation type="submission" date="2019-07" db="EMBL/GenBank/DDBJ databases">
        <title>Whole genome shotgun sequence of Terrabacter aerolatus NBRC 106305.</title>
        <authorList>
            <person name="Hosoyama A."/>
            <person name="Uohara A."/>
            <person name="Ohji S."/>
            <person name="Ichikawa N."/>
        </authorList>
    </citation>
    <scope>NUCLEOTIDE SEQUENCE [LARGE SCALE GENOMIC DNA]</scope>
    <source>
        <strain evidence="1 2">NBRC 106305</strain>
    </source>
</reference>
<dbReference type="Proteomes" id="UP000321534">
    <property type="component" value="Unassembled WGS sequence"/>
</dbReference>
<dbReference type="Pfam" id="PF20199">
    <property type="entry name" value="RepSA"/>
    <property type="match status" value="1"/>
</dbReference>
<evidence type="ECO:0000313" key="1">
    <source>
        <dbReference type="EMBL" id="GEO32258.1"/>
    </source>
</evidence>
<dbReference type="InterPro" id="IPR046828">
    <property type="entry name" value="RepSA"/>
</dbReference>
<sequence>MTRATRDRVWDAVPLRTGASPRGEDHPLDLGHLDSTTEAQVIARLLSRDFDAWSEAASRVGHCANPIRLHGSSHTVDTRTGEVLGSFSSKDSPLGVLHVRCGNRRAAECPSCSRLYAADTFHLIRAGVTGGKGVPDHVSDNPLVFATLTAPSFGLVHGTRGGRKCRPFTPKGVSGVCEHGRPTVCHATHDDCDDLLGQPLCRDCYDYVGHIVWQWWAPELWRRFTINVRRALAKTLGVAESRLPDHLTLQYAKVAEYQLRGLIHFHALIRLDGPKTDDGFAPTPAGATAALLAHVVEQAVTAVSFDAPPLYEDDPARTLRFGAQVDVRPIKTSRRTDDPDRQLTAGQVAGYLAKYATKSAGDLVNGDNPHLRRLRATIAEVTDHIATDARGEGTPLREHPYALLGKWNRMLGFRGHFSTKSRRYSITLGRLRRARTRFQRRLSDASRQGKTLDVRDLDDLLADDFEQTTLVVGRWSYAGSGWDTEGDAELAKAAAARAREYAQWRQHTASIRHHRRAIRVGEKGNE</sequence>
<comment type="caution">
    <text evidence="1">The sequence shown here is derived from an EMBL/GenBank/DDBJ whole genome shotgun (WGS) entry which is preliminary data.</text>
</comment>
<organism evidence="1 2">
    <name type="scientific">Terrabacter aerolatus</name>
    <dbReference type="NCBI Taxonomy" id="422442"/>
    <lineage>
        <taxon>Bacteria</taxon>
        <taxon>Bacillati</taxon>
        <taxon>Actinomycetota</taxon>
        <taxon>Actinomycetes</taxon>
        <taxon>Micrococcales</taxon>
        <taxon>Intrasporangiaceae</taxon>
        <taxon>Terrabacter</taxon>
    </lineage>
</organism>
<proteinExistence type="predicted"/>